<comment type="subcellular location">
    <subcellularLocation>
        <location evidence="1">Nucleus</location>
    </subcellularLocation>
</comment>
<evidence type="ECO:0000256" key="3">
    <source>
        <dbReference type="SAM" id="MobiDB-lite"/>
    </source>
</evidence>
<dbReference type="GO" id="GO:0000390">
    <property type="term" value="P:spliceosomal complex disassembly"/>
    <property type="evidence" value="ECO:0007669"/>
    <property type="project" value="InterPro"/>
</dbReference>
<dbReference type="GO" id="GO:0071008">
    <property type="term" value="C:U2-type post-mRNA release spliceosomal complex"/>
    <property type="evidence" value="ECO:0007669"/>
    <property type="project" value="InterPro"/>
</dbReference>
<dbReference type="InterPro" id="IPR028211">
    <property type="entry name" value="Ntr2"/>
</dbReference>
<reference evidence="4" key="1">
    <citation type="journal article" date="2020" name="Stud. Mycol.">
        <title>101 Dothideomycetes genomes: a test case for predicting lifestyles and emergence of pathogens.</title>
        <authorList>
            <person name="Haridas S."/>
            <person name="Albert R."/>
            <person name="Binder M."/>
            <person name="Bloem J."/>
            <person name="Labutti K."/>
            <person name="Salamov A."/>
            <person name="Andreopoulos B."/>
            <person name="Baker S."/>
            <person name="Barry K."/>
            <person name="Bills G."/>
            <person name="Bluhm B."/>
            <person name="Cannon C."/>
            <person name="Castanera R."/>
            <person name="Culley D."/>
            <person name="Daum C."/>
            <person name="Ezra D."/>
            <person name="Gonzalez J."/>
            <person name="Henrissat B."/>
            <person name="Kuo A."/>
            <person name="Liang C."/>
            <person name="Lipzen A."/>
            <person name="Lutzoni F."/>
            <person name="Magnuson J."/>
            <person name="Mondo S."/>
            <person name="Nolan M."/>
            <person name="Ohm R."/>
            <person name="Pangilinan J."/>
            <person name="Park H.-J."/>
            <person name="Ramirez L."/>
            <person name="Alfaro M."/>
            <person name="Sun H."/>
            <person name="Tritt A."/>
            <person name="Yoshinaga Y."/>
            <person name="Zwiers L.-H."/>
            <person name="Turgeon B."/>
            <person name="Goodwin S."/>
            <person name="Spatafora J."/>
            <person name="Crous P."/>
            <person name="Grigoriev I."/>
        </authorList>
    </citation>
    <scope>NUCLEOTIDE SEQUENCE</scope>
    <source>
        <strain evidence="4">CBS 115976</strain>
    </source>
</reference>
<dbReference type="Pfam" id="PF15458">
    <property type="entry name" value="NTR2"/>
    <property type="match status" value="1"/>
</dbReference>
<evidence type="ECO:0000256" key="1">
    <source>
        <dbReference type="ARBA" id="ARBA00004123"/>
    </source>
</evidence>
<dbReference type="OrthoDB" id="429427at2759"/>
<feature type="region of interest" description="Disordered" evidence="3">
    <location>
        <begin position="214"/>
        <end position="292"/>
    </location>
</feature>
<dbReference type="PANTHER" id="PTHR12214:SF0">
    <property type="entry name" value="LD29489P"/>
    <property type="match status" value="1"/>
</dbReference>
<name>A0A6A6UPL8_9PEZI</name>
<feature type="compositionally biased region" description="Basic and acidic residues" evidence="3">
    <location>
        <begin position="182"/>
        <end position="193"/>
    </location>
</feature>
<dbReference type="AlphaFoldDB" id="A0A6A6UPL8"/>
<keyword evidence="2" id="KW-0539">Nucleus</keyword>
<organism evidence="4 5">
    <name type="scientific">Microthyrium microscopicum</name>
    <dbReference type="NCBI Taxonomy" id="703497"/>
    <lineage>
        <taxon>Eukaryota</taxon>
        <taxon>Fungi</taxon>
        <taxon>Dikarya</taxon>
        <taxon>Ascomycota</taxon>
        <taxon>Pezizomycotina</taxon>
        <taxon>Dothideomycetes</taxon>
        <taxon>Dothideomycetes incertae sedis</taxon>
        <taxon>Microthyriales</taxon>
        <taxon>Microthyriaceae</taxon>
        <taxon>Microthyrium</taxon>
    </lineage>
</organism>
<feature type="compositionally biased region" description="Pro residues" evidence="3">
    <location>
        <begin position="280"/>
        <end position="290"/>
    </location>
</feature>
<gene>
    <name evidence="4" type="ORF">BT63DRAFT_449197</name>
</gene>
<feature type="region of interest" description="Disordered" evidence="3">
    <location>
        <begin position="1"/>
        <end position="102"/>
    </location>
</feature>
<dbReference type="GO" id="GO:0003677">
    <property type="term" value="F:DNA binding"/>
    <property type="evidence" value="ECO:0007669"/>
    <property type="project" value="InterPro"/>
</dbReference>
<protein>
    <recommendedName>
        <fullName evidence="6">Nineteen complex-related protein 2-domain-containing protein</fullName>
    </recommendedName>
</protein>
<feature type="compositionally biased region" description="Basic residues" evidence="3">
    <location>
        <begin position="1"/>
        <end position="12"/>
    </location>
</feature>
<evidence type="ECO:0000256" key="2">
    <source>
        <dbReference type="ARBA" id="ARBA00023242"/>
    </source>
</evidence>
<evidence type="ECO:0000313" key="4">
    <source>
        <dbReference type="EMBL" id="KAF2674202.1"/>
    </source>
</evidence>
<evidence type="ECO:0000313" key="5">
    <source>
        <dbReference type="Proteomes" id="UP000799302"/>
    </source>
</evidence>
<feature type="region of interest" description="Disordered" evidence="3">
    <location>
        <begin position="164"/>
        <end position="197"/>
    </location>
</feature>
<proteinExistence type="predicted"/>
<dbReference type="EMBL" id="MU004230">
    <property type="protein sequence ID" value="KAF2674202.1"/>
    <property type="molecule type" value="Genomic_DNA"/>
</dbReference>
<feature type="compositionally biased region" description="Basic and acidic residues" evidence="3">
    <location>
        <begin position="76"/>
        <end position="86"/>
    </location>
</feature>
<sequence length="350" mass="38657">MKKSFSSRRVARRIGDESGSEPETTVVKRPSVITKSAKRKSAVSRLSFGPSTTDDNDAESSRQSTPKLANKLGRLALERSATREGEDGTPLRAGMESDRPSYTTEFLRELQASTPTLPRSEDEGEAQKAVTRISNTGLAHIPSVAEIREKKARRARLAQEQEYISLEGSDSDGPREVMLLPKENKYGETRLVPDDEDMAEGFDEYVDDGTVALGRKAERKQKKQRRAEMASMIAQAEGVGSDVDSDVSEAERVAAYDAAQTRAGTYGSHSRPQDGDNRPKTPPKITPVPDLPSVLQHIRAVLEKAKEAQSLAEKRVQDLAAEKIDVAEREVWVQEQLKEIGEKYEHVLKA</sequence>
<dbReference type="PANTHER" id="PTHR12214">
    <property type="entry name" value="GC-RICH SEQUENCE DNA-BINDING FACTOR"/>
    <property type="match status" value="1"/>
</dbReference>
<evidence type="ECO:0008006" key="6">
    <source>
        <dbReference type="Google" id="ProtNLM"/>
    </source>
</evidence>
<dbReference type="InterPro" id="IPR012890">
    <property type="entry name" value="GCFC2-like"/>
</dbReference>
<keyword evidence="5" id="KW-1185">Reference proteome</keyword>
<accession>A0A6A6UPL8</accession>
<dbReference type="Proteomes" id="UP000799302">
    <property type="component" value="Unassembled WGS sequence"/>
</dbReference>